<reference evidence="4" key="1">
    <citation type="submission" date="2016-10" db="EMBL/GenBank/DDBJ databases">
        <title>Comparative genomics uncovers the prolific and rare metabolic potential of the cyanobacterial genus Moorea.</title>
        <authorList>
            <person name="Leao T."/>
            <person name="Castelao G."/>
            <person name="Korobeynikov A."/>
            <person name="Monroe E.A."/>
            <person name="Podell S."/>
            <person name="Glukhov E."/>
            <person name="Allen E."/>
            <person name="Gerwick W.H."/>
            <person name="Gerwick L."/>
        </authorList>
    </citation>
    <scope>NUCLEOTIDE SEQUENCE [LARGE SCALE GENOMIC DNA]</scope>
    <source>
        <strain evidence="4">PAL-8-15-08-1</strain>
    </source>
</reference>
<evidence type="ECO:0000259" key="2">
    <source>
        <dbReference type="Pfam" id="PF04784"/>
    </source>
</evidence>
<dbReference type="STRING" id="1458985.BJP34_25810"/>
<evidence type="ECO:0000313" key="3">
    <source>
        <dbReference type="EMBL" id="AOX02402.1"/>
    </source>
</evidence>
<dbReference type="Pfam" id="PF04784">
    <property type="entry name" value="DUF547"/>
    <property type="match status" value="1"/>
</dbReference>
<dbReference type="PANTHER" id="PTHR46361">
    <property type="entry name" value="ELECTRON CARRIER/ PROTEIN DISULFIDE OXIDOREDUCTASE"/>
    <property type="match status" value="1"/>
</dbReference>
<feature type="signal peptide" evidence="1">
    <location>
        <begin position="1"/>
        <end position="31"/>
    </location>
</feature>
<evidence type="ECO:0000313" key="4">
    <source>
        <dbReference type="Proteomes" id="UP000177870"/>
    </source>
</evidence>
<evidence type="ECO:0000256" key="1">
    <source>
        <dbReference type="SAM" id="SignalP"/>
    </source>
</evidence>
<protein>
    <recommendedName>
        <fullName evidence="2">DUF547 domain-containing protein</fullName>
    </recommendedName>
</protein>
<dbReference type="AlphaFoldDB" id="A0A1D8TXN7"/>
<dbReference type="Proteomes" id="UP000177870">
    <property type="component" value="Chromosome"/>
</dbReference>
<dbReference type="EMBL" id="CP017599">
    <property type="protein sequence ID" value="AOX02402.1"/>
    <property type="molecule type" value="Genomic_DNA"/>
</dbReference>
<feature type="domain" description="DUF547" evidence="2">
    <location>
        <begin position="94"/>
        <end position="201"/>
    </location>
</feature>
<dbReference type="KEGG" id="mpro:BJP34_25810"/>
<organism evidence="3 4">
    <name type="scientific">Moorena producens PAL-8-15-08-1</name>
    <dbReference type="NCBI Taxonomy" id="1458985"/>
    <lineage>
        <taxon>Bacteria</taxon>
        <taxon>Bacillati</taxon>
        <taxon>Cyanobacteriota</taxon>
        <taxon>Cyanophyceae</taxon>
        <taxon>Coleofasciculales</taxon>
        <taxon>Coleofasciculaceae</taxon>
        <taxon>Moorena</taxon>
    </lineage>
</organism>
<gene>
    <name evidence="3" type="ORF">BJP34_25810</name>
</gene>
<accession>A0A1D8TXN7</accession>
<sequence>MNTSKRLLNLLPTLIILTSCTLSMPINQAPAKESQVQVNRGTDTTLLNYDDYATVLKTHVNNKALVNYQELHKNPEQLETFNASLGAVDPSTYESWNEAEKIAFLINAYNSFTLESIIDQNPLKKSIRDIKGVWKGRQFNIAGESKTLDNIEHKTLRTQFNEPRIHMALVCAAISCPPLRNEPYTGEKLDQQLDDQTQKFLVSPHGFRIDRQKRTVYLSSIFKWFGEDWKETYGVDDKFTGNANQRAVLNFISDYLSPEDQEYLEQGNYKIKYLNYDWSLNKQ</sequence>
<feature type="chain" id="PRO_5009438896" description="DUF547 domain-containing protein" evidence="1">
    <location>
        <begin position="32"/>
        <end position="283"/>
    </location>
</feature>
<dbReference type="PROSITE" id="PS51257">
    <property type="entry name" value="PROKAR_LIPOPROTEIN"/>
    <property type="match status" value="1"/>
</dbReference>
<name>A0A1D8TXN7_9CYAN</name>
<proteinExistence type="predicted"/>
<dbReference type="OrthoDB" id="526867at2"/>
<keyword evidence="1" id="KW-0732">Signal</keyword>
<dbReference type="PANTHER" id="PTHR46361:SF3">
    <property type="entry name" value="ELECTRON CARRIER_ PROTEIN DISULFIDE OXIDOREDUCTASE"/>
    <property type="match status" value="1"/>
</dbReference>
<dbReference type="InterPro" id="IPR006869">
    <property type="entry name" value="DUF547"/>
</dbReference>